<evidence type="ECO:0000313" key="4">
    <source>
        <dbReference type="Proteomes" id="UP000054107"/>
    </source>
</evidence>
<dbReference type="OrthoDB" id="2282358at2759"/>
<proteinExistence type="predicted"/>
<dbReference type="SUPFAM" id="SSF56672">
    <property type="entry name" value="DNA/RNA polymerases"/>
    <property type="match status" value="1"/>
</dbReference>
<reference evidence="3 4" key="1">
    <citation type="submission" date="2014-09" db="EMBL/GenBank/DDBJ databases">
        <authorList>
            <person name="Ellenberger Sabrina"/>
        </authorList>
    </citation>
    <scope>NUCLEOTIDE SEQUENCE [LARGE SCALE GENOMIC DNA]</scope>
    <source>
        <strain evidence="3 4">CBS 412.66</strain>
    </source>
</reference>
<protein>
    <recommendedName>
        <fullName evidence="2">Reverse transcriptase domain-containing protein</fullName>
    </recommendedName>
</protein>
<accession>A0A0B7MVF0</accession>
<feature type="domain" description="Reverse transcriptase" evidence="2">
    <location>
        <begin position="16"/>
        <end position="115"/>
    </location>
</feature>
<feature type="region of interest" description="Disordered" evidence="1">
    <location>
        <begin position="119"/>
        <end position="151"/>
    </location>
</feature>
<dbReference type="PANTHER" id="PTHR19446">
    <property type="entry name" value="REVERSE TRANSCRIPTASES"/>
    <property type="match status" value="1"/>
</dbReference>
<dbReference type="STRING" id="35722.A0A0B7MVF0"/>
<evidence type="ECO:0000259" key="2">
    <source>
        <dbReference type="Pfam" id="PF00078"/>
    </source>
</evidence>
<keyword evidence="4" id="KW-1185">Reference proteome</keyword>
<dbReference type="EMBL" id="LN718971">
    <property type="protein sequence ID" value="CEP07078.1"/>
    <property type="molecule type" value="Genomic_DNA"/>
</dbReference>
<name>A0A0B7MVF0_9FUNG</name>
<feature type="compositionally biased region" description="Low complexity" evidence="1">
    <location>
        <begin position="141"/>
        <end position="151"/>
    </location>
</feature>
<evidence type="ECO:0000256" key="1">
    <source>
        <dbReference type="SAM" id="MobiDB-lite"/>
    </source>
</evidence>
<dbReference type="InterPro" id="IPR000477">
    <property type="entry name" value="RT_dom"/>
</dbReference>
<dbReference type="Pfam" id="PF00078">
    <property type="entry name" value="RVT_1"/>
    <property type="match status" value="1"/>
</dbReference>
<dbReference type="AlphaFoldDB" id="A0A0B7MVF0"/>
<organism evidence="3 4">
    <name type="scientific">Parasitella parasitica</name>
    <dbReference type="NCBI Taxonomy" id="35722"/>
    <lineage>
        <taxon>Eukaryota</taxon>
        <taxon>Fungi</taxon>
        <taxon>Fungi incertae sedis</taxon>
        <taxon>Mucoromycota</taxon>
        <taxon>Mucoromycotina</taxon>
        <taxon>Mucoromycetes</taxon>
        <taxon>Mucorales</taxon>
        <taxon>Mucorineae</taxon>
        <taxon>Mucoraceae</taxon>
        <taxon>Parasitella</taxon>
    </lineage>
</organism>
<gene>
    <name evidence="3" type="primary">PARPA_00347.1 scaffold 630</name>
</gene>
<sequence length="151" mass="17144">MGQFIQMRTANLQTTILIAAQHPSDCVALLLDQEKAYDRIHPEYLREVMQRFDIPSDLIHSLPTLLFSTQIHININGHIPESHIIQHRGIRQGDPISPLLYNVAFDSFRRSIHNNPNLKGFDFRSKAPPQNPSHPVDEHTTTTPTSFTGTS</sequence>
<dbReference type="Proteomes" id="UP000054107">
    <property type="component" value="Unassembled WGS sequence"/>
</dbReference>
<evidence type="ECO:0000313" key="3">
    <source>
        <dbReference type="EMBL" id="CEP07078.1"/>
    </source>
</evidence>
<dbReference type="InterPro" id="IPR043502">
    <property type="entry name" value="DNA/RNA_pol_sf"/>
</dbReference>